<dbReference type="PANTHER" id="PTHR33931">
    <property type="entry name" value="HOLIN-LIKE PROTEIN CIDA-RELATED"/>
    <property type="match status" value="1"/>
</dbReference>
<dbReference type="GO" id="GO:0005886">
    <property type="term" value="C:plasma membrane"/>
    <property type="evidence" value="ECO:0007669"/>
    <property type="project" value="UniProtKB-SubCell"/>
</dbReference>
<comment type="subcellular location">
    <subcellularLocation>
        <location evidence="1">Cell membrane</location>
        <topology evidence="1">Multi-pass membrane protein</topology>
    </subcellularLocation>
</comment>
<feature type="transmembrane region" description="Helical" evidence="6">
    <location>
        <begin position="29"/>
        <end position="46"/>
    </location>
</feature>
<sequence length="120" mass="13144">MLYGFTFLVIFQLLGEVLSRGLHLPVPGPVLGMLLLVAWAVIKRGVDDRVGRVCSGLLRYMALLFVPAGVGLMLLGPLLRDEGWAMLAVLVLSTIITLLVAGLTLHRLLRRRHPSADEFS</sequence>
<evidence type="ECO:0000256" key="1">
    <source>
        <dbReference type="ARBA" id="ARBA00004651"/>
    </source>
</evidence>
<dbReference type="InterPro" id="IPR005538">
    <property type="entry name" value="LrgA/CidA"/>
</dbReference>
<dbReference type="Proteomes" id="UP000604481">
    <property type="component" value="Unassembled WGS sequence"/>
</dbReference>
<dbReference type="PANTHER" id="PTHR33931:SF2">
    <property type="entry name" value="HOLIN-LIKE PROTEIN CIDA"/>
    <property type="match status" value="1"/>
</dbReference>
<evidence type="ECO:0000256" key="3">
    <source>
        <dbReference type="ARBA" id="ARBA00022692"/>
    </source>
</evidence>
<evidence type="ECO:0000256" key="6">
    <source>
        <dbReference type="SAM" id="Phobius"/>
    </source>
</evidence>
<organism evidence="7 8">
    <name type="scientific">Chitinilyticum piscinae</name>
    <dbReference type="NCBI Taxonomy" id="2866724"/>
    <lineage>
        <taxon>Bacteria</taxon>
        <taxon>Pseudomonadati</taxon>
        <taxon>Pseudomonadota</taxon>
        <taxon>Betaproteobacteria</taxon>
        <taxon>Neisseriales</taxon>
        <taxon>Chitinibacteraceae</taxon>
        <taxon>Chitinilyticum</taxon>
    </lineage>
</organism>
<dbReference type="Pfam" id="PF03788">
    <property type="entry name" value="LrgA"/>
    <property type="match status" value="1"/>
</dbReference>
<accession>A0A8J7K9S6</accession>
<reference evidence="7 8" key="1">
    <citation type="submission" date="2020-10" db="EMBL/GenBank/DDBJ databases">
        <title>The genome sequence of Chitinilyticum litopenaei 4Y14.</title>
        <authorList>
            <person name="Liu Y."/>
        </authorList>
    </citation>
    <scope>NUCLEOTIDE SEQUENCE [LARGE SCALE GENOMIC DNA]</scope>
    <source>
        <strain evidence="7 8">4Y14</strain>
    </source>
</reference>
<name>A0A8J7K9S6_9NEIS</name>
<evidence type="ECO:0000256" key="2">
    <source>
        <dbReference type="ARBA" id="ARBA00022475"/>
    </source>
</evidence>
<feature type="transmembrane region" description="Helical" evidence="6">
    <location>
        <begin position="84"/>
        <end position="105"/>
    </location>
</feature>
<keyword evidence="5 6" id="KW-0472">Membrane</keyword>
<proteinExistence type="predicted"/>
<protein>
    <submittedName>
        <fullName evidence="7">CidA/LrgA family protein</fullName>
    </submittedName>
</protein>
<comment type="caution">
    <text evidence="7">The sequence shown here is derived from an EMBL/GenBank/DDBJ whole genome shotgun (WGS) entry which is preliminary data.</text>
</comment>
<gene>
    <name evidence="7" type="ORF">INR99_04485</name>
</gene>
<evidence type="ECO:0000313" key="8">
    <source>
        <dbReference type="Proteomes" id="UP000604481"/>
    </source>
</evidence>
<evidence type="ECO:0000256" key="5">
    <source>
        <dbReference type="ARBA" id="ARBA00023136"/>
    </source>
</evidence>
<evidence type="ECO:0000313" key="7">
    <source>
        <dbReference type="EMBL" id="MBE9608599.1"/>
    </source>
</evidence>
<feature type="transmembrane region" description="Helical" evidence="6">
    <location>
        <begin position="58"/>
        <end position="78"/>
    </location>
</feature>
<keyword evidence="8" id="KW-1185">Reference proteome</keyword>
<keyword evidence="4 6" id="KW-1133">Transmembrane helix</keyword>
<dbReference type="EMBL" id="JADFUA010000002">
    <property type="protein sequence ID" value="MBE9608599.1"/>
    <property type="molecule type" value="Genomic_DNA"/>
</dbReference>
<evidence type="ECO:0000256" key="4">
    <source>
        <dbReference type="ARBA" id="ARBA00022989"/>
    </source>
</evidence>
<keyword evidence="3 6" id="KW-0812">Transmembrane</keyword>
<dbReference type="RefSeq" id="WP_194115125.1">
    <property type="nucleotide sequence ID" value="NZ_JADFUA010000002.1"/>
</dbReference>
<dbReference type="AlphaFoldDB" id="A0A8J7K9S6"/>
<keyword evidence="2" id="KW-1003">Cell membrane</keyword>